<evidence type="ECO:0000256" key="2">
    <source>
        <dbReference type="SAM" id="MobiDB-lite"/>
    </source>
</evidence>
<sequence length="802" mass="87821">MLLKEMAEPGVSAVDDLRVLDLSDTLSGQYCARLLADYGAEVILVEPPGGSAIRRMPPFSVTDPQLSLSFWHLNTGKKSIILDRSTEAGWEELKALIAGADVVIPPADLTFDEVADIDPRCIIASVTPFGTDGPLADWKGPEIVLQALSGMMYNNGQIGREPLYGVGDRASYAAGLAAYIGVITALLACRTTGLGQAVRVDSAETAVSMCFPYVLRHIYNGSVHSRRDQTIPAGQVKCRDSWVCIWIYNHRWEALCAALDLRDIRHDPRFADPGPRRQHWDVLYEIIQAKVAEMDAEDLVDRLQRAQIIAAKAYRPAEQVRNGHLTARNYWEIADDRLILGPPFRMSATPRRVRGGAPLPGEAQGRIAPRRTESFETPRPAASGRPPLEGLRVIEITTAWAGPMAGRVLAYFGAESIHVESPNRVNSWRLNKERPNPVNFPGGEPGARPFDRSFLFNSQNVNKLSCILNLKTQEGRKTLERLVAKADVLICNFRPGTLAKLGLDYERLSAIKPDIIVAELPAFGRDGPMSGYAALGPTMEMATGMSAMMSYPDGQPENSGPSYLDPIGGFNAAAAILTALYWRERTGRGQYVEVPQVEAAMQFIGAELLLAAETGKDPVPNGNRLAGMVPHDAFPALGEDQWVVIAAQDEAQWQALCETIGMRQLASDRRFATLEARRRNEDALAEILSDWTRGRDKHDIARLLQGRGVAAAPVNDAGDLARSDYLAHRRFFTELEHPDAGLHPHPGLPIHLSRTPGGQSRPAPQFGGDNRFVLERILALPPEEVARIMASDAMTTVPFPDG</sequence>
<dbReference type="Gene3D" id="3.40.50.10540">
    <property type="entry name" value="Crotonobetainyl-coa:carnitine coa-transferase, domain 1"/>
    <property type="match status" value="2"/>
</dbReference>
<evidence type="ECO:0000256" key="1">
    <source>
        <dbReference type="ARBA" id="ARBA00022679"/>
    </source>
</evidence>
<dbReference type="EMBL" id="CCRH01000005">
    <property type="protein sequence ID" value="CDZ34021.1"/>
    <property type="molecule type" value="Genomic_DNA"/>
</dbReference>
<dbReference type="PANTHER" id="PTHR48207:SF3">
    <property type="entry name" value="SUCCINATE--HYDROXYMETHYLGLUTARATE COA-TRANSFERASE"/>
    <property type="match status" value="1"/>
</dbReference>
<dbReference type="InterPro" id="IPR003673">
    <property type="entry name" value="CoA-Trfase_fam_III"/>
</dbReference>
<evidence type="ECO:0000313" key="3">
    <source>
        <dbReference type="EMBL" id="CDZ34021.1"/>
    </source>
</evidence>
<dbReference type="Pfam" id="PF02515">
    <property type="entry name" value="CoA_transf_3"/>
    <property type="match status" value="2"/>
</dbReference>
<dbReference type="Gene3D" id="3.30.1540.10">
    <property type="entry name" value="formyl-coa transferase, domain 3"/>
    <property type="match status" value="2"/>
</dbReference>
<dbReference type="PANTHER" id="PTHR48207">
    <property type="entry name" value="SUCCINATE--HYDROXYMETHYLGLUTARATE COA-TRANSFERASE"/>
    <property type="match status" value="1"/>
</dbReference>
<dbReference type="InterPro" id="IPR023606">
    <property type="entry name" value="CoA-Trfase_III_dom_1_sf"/>
</dbReference>
<dbReference type="SUPFAM" id="SSF89796">
    <property type="entry name" value="CoA-transferase family III (CaiB/BaiF)"/>
    <property type="match status" value="2"/>
</dbReference>
<organism evidence="3 4">
    <name type="scientific">Neorhizobium galegae bv. officinalis</name>
    <dbReference type="NCBI Taxonomy" id="323656"/>
    <lineage>
        <taxon>Bacteria</taxon>
        <taxon>Pseudomonadati</taxon>
        <taxon>Pseudomonadota</taxon>
        <taxon>Alphaproteobacteria</taxon>
        <taxon>Hyphomicrobiales</taxon>
        <taxon>Rhizobiaceae</taxon>
        <taxon>Rhizobium/Agrobacterium group</taxon>
        <taxon>Neorhizobium</taxon>
    </lineage>
</organism>
<reference evidence="3 4" key="1">
    <citation type="submission" date="2014-08" db="EMBL/GenBank/DDBJ databases">
        <authorList>
            <person name="Chen Y.-H."/>
        </authorList>
    </citation>
    <scope>NUCLEOTIDE SEQUENCE [LARGE SCALE GENOMIC DNA]</scope>
</reference>
<feature type="region of interest" description="Disordered" evidence="2">
    <location>
        <begin position="737"/>
        <end position="767"/>
    </location>
</feature>
<dbReference type="InterPro" id="IPR050483">
    <property type="entry name" value="CoA-transferase_III_domain"/>
</dbReference>
<keyword evidence="1" id="KW-0808">Transferase</keyword>
<protein>
    <submittedName>
        <fullName evidence="3">Caib/baif family protein</fullName>
    </submittedName>
</protein>
<accession>A0A0T7FG96</accession>
<name>A0A0T7FG96_NEOGA</name>
<dbReference type="InterPro" id="IPR044855">
    <property type="entry name" value="CoA-Trfase_III_dom3_sf"/>
</dbReference>
<dbReference type="GO" id="GO:0008410">
    <property type="term" value="F:CoA-transferase activity"/>
    <property type="evidence" value="ECO:0007669"/>
    <property type="project" value="TreeGrafter"/>
</dbReference>
<gene>
    <name evidence="3" type="ORF">NGAL_HAMBI1145_21000</name>
</gene>
<feature type="region of interest" description="Disordered" evidence="2">
    <location>
        <begin position="350"/>
        <end position="387"/>
    </location>
</feature>
<evidence type="ECO:0000313" key="4">
    <source>
        <dbReference type="Proteomes" id="UP000046176"/>
    </source>
</evidence>
<proteinExistence type="predicted"/>
<dbReference type="Proteomes" id="UP000046176">
    <property type="component" value="Unassembled WGS sequence"/>
</dbReference>
<dbReference type="AlphaFoldDB" id="A0A0T7FG96"/>
<dbReference type="RefSeq" id="WP_046666315.1">
    <property type="nucleotide sequence ID" value="NZ_CCRH01000005.1"/>
</dbReference>